<dbReference type="SUPFAM" id="SSF55729">
    <property type="entry name" value="Acyl-CoA N-acyltransferases (Nat)"/>
    <property type="match status" value="1"/>
</dbReference>
<feature type="chain" id="PRO_5030621894" description="N-acetyltransferase domain-containing protein" evidence="1">
    <location>
        <begin position="18"/>
        <end position="349"/>
    </location>
</feature>
<dbReference type="PROSITE" id="PS51186">
    <property type="entry name" value="GNAT"/>
    <property type="match status" value="1"/>
</dbReference>
<evidence type="ECO:0000259" key="2">
    <source>
        <dbReference type="PROSITE" id="PS51186"/>
    </source>
</evidence>
<sequence>MSPLGAASLLALATASGGPTAPPFAYQLRPFDPASDQPHLEEICKNVYGGTDYLPSVASSLASDPLSTFVVLATNDSDDDDNRPFAAVANLRRFLPGKAWLEAVRTCETRRNRGLARELTQELIQKARDVGDEVMTCTVDSNIAMRKVLEGAGMRYAQRINQCSFEKMKELPGWGAGDEREALPLLQALEAEGLIKEESRKLEWELVESRADLDKALERIRARGGFGYLPGLWELLGDEVINASLRSGLILKLRGGEEEAVLTLFQDDKIQSLRSKWVCSVTTCSLVGLEAALWHACSIEVRDALGGEGAFIPAFDGSVPIDIHGSICKVLPLVENRCMVYSTEAKELI</sequence>
<dbReference type="Pfam" id="PF00583">
    <property type="entry name" value="Acetyltransf_1"/>
    <property type="match status" value="1"/>
</dbReference>
<accession>A0A7S4MIH9</accession>
<dbReference type="Gene3D" id="3.40.630.30">
    <property type="match status" value="1"/>
</dbReference>
<feature type="signal peptide" evidence="1">
    <location>
        <begin position="1"/>
        <end position="17"/>
    </location>
</feature>
<evidence type="ECO:0000256" key="1">
    <source>
        <dbReference type="SAM" id="SignalP"/>
    </source>
</evidence>
<dbReference type="EMBL" id="HBKQ01013806">
    <property type="protein sequence ID" value="CAE2224004.1"/>
    <property type="molecule type" value="Transcribed_RNA"/>
</dbReference>
<reference evidence="3" key="1">
    <citation type="submission" date="2021-01" db="EMBL/GenBank/DDBJ databases">
        <authorList>
            <person name="Corre E."/>
            <person name="Pelletier E."/>
            <person name="Niang G."/>
            <person name="Scheremetjew M."/>
            <person name="Finn R."/>
            <person name="Kale V."/>
            <person name="Holt S."/>
            <person name="Cochrane G."/>
            <person name="Meng A."/>
            <person name="Brown T."/>
            <person name="Cohen L."/>
        </authorList>
    </citation>
    <scope>NUCLEOTIDE SEQUENCE</scope>
    <source>
        <strain evidence="3">Isolate 1302-5</strain>
    </source>
</reference>
<name>A0A7S4MIH9_9STRA</name>
<dbReference type="InterPro" id="IPR016181">
    <property type="entry name" value="Acyl_CoA_acyltransferase"/>
</dbReference>
<dbReference type="AlphaFoldDB" id="A0A7S4MIH9"/>
<dbReference type="GO" id="GO:0016747">
    <property type="term" value="F:acyltransferase activity, transferring groups other than amino-acyl groups"/>
    <property type="evidence" value="ECO:0007669"/>
    <property type="project" value="InterPro"/>
</dbReference>
<keyword evidence="1" id="KW-0732">Signal</keyword>
<proteinExistence type="predicted"/>
<organism evidence="3">
    <name type="scientific">Odontella aurita</name>
    <dbReference type="NCBI Taxonomy" id="265563"/>
    <lineage>
        <taxon>Eukaryota</taxon>
        <taxon>Sar</taxon>
        <taxon>Stramenopiles</taxon>
        <taxon>Ochrophyta</taxon>
        <taxon>Bacillariophyta</taxon>
        <taxon>Mediophyceae</taxon>
        <taxon>Biddulphiophycidae</taxon>
        <taxon>Eupodiscales</taxon>
        <taxon>Odontellaceae</taxon>
        <taxon>Odontella</taxon>
    </lineage>
</organism>
<gene>
    <name evidence="3" type="ORF">OAUR00152_LOCUS9512</name>
</gene>
<evidence type="ECO:0000313" key="3">
    <source>
        <dbReference type="EMBL" id="CAE2224004.1"/>
    </source>
</evidence>
<protein>
    <recommendedName>
        <fullName evidence="2">N-acetyltransferase domain-containing protein</fullName>
    </recommendedName>
</protein>
<dbReference type="InterPro" id="IPR000182">
    <property type="entry name" value="GNAT_dom"/>
</dbReference>
<feature type="domain" description="N-acetyltransferase" evidence="2">
    <location>
        <begin position="26"/>
        <end position="190"/>
    </location>
</feature>
<dbReference type="CDD" id="cd04301">
    <property type="entry name" value="NAT_SF"/>
    <property type="match status" value="1"/>
</dbReference>